<dbReference type="Proteomes" id="UP000034185">
    <property type="component" value="Unassembled WGS sequence"/>
</dbReference>
<evidence type="ECO:0000313" key="2">
    <source>
        <dbReference type="Proteomes" id="UP000034185"/>
    </source>
</evidence>
<comment type="caution">
    <text evidence="1">The sequence shown here is derived from an EMBL/GenBank/DDBJ whole genome shotgun (WGS) entry which is preliminary data.</text>
</comment>
<dbReference type="AlphaFoldDB" id="A0A0G1XA66"/>
<accession>A0A0G1XA66</accession>
<gene>
    <name evidence="1" type="ORF">UY70_C0006G0030</name>
</gene>
<proteinExistence type="predicted"/>
<name>A0A0G1XA66_9BACT</name>
<dbReference type="EMBL" id="LCRA01000006">
    <property type="protein sequence ID" value="KKW27881.1"/>
    <property type="molecule type" value="Genomic_DNA"/>
</dbReference>
<sequence>MEKGIKVSIIADARKHGGIKGKLIGPVAHSGFQRLN</sequence>
<organism evidence="1 2">
    <name type="scientific">Candidatus Kaiserbacteria bacterium GW2011_GWB1_52_6</name>
    <dbReference type="NCBI Taxonomy" id="1618674"/>
    <lineage>
        <taxon>Bacteria</taxon>
        <taxon>Candidatus Kaiseribacteriota</taxon>
    </lineage>
</organism>
<reference evidence="1 2" key="1">
    <citation type="journal article" date="2015" name="Nature">
        <title>rRNA introns, odd ribosomes, and small enigmatic genomes across a large radiation of phyla.</title>
        <authorList>
            <person name="Brown C.T."/>
            <person name="Hug L.A."/>
            <person name="Thomas B.C."/>
            <person name="Sharon I."/>
            <person name="Castelle C.J."/>
            <person name="Singh A."/>
            <person name="Wilkins M.J."/>
            <person name="Williams K.H."/>
            <person name="Banfield J.F."/>
        </authorList>
    </citation>
    <scope>NUCLEOTIDE SEQUENCE [LARGE SCALE GENOMIC DNA]</scope>
</reference>
<evidence type="ECO:0000313" key="1">
    <source>
        <dbReference type="EMBL" id="KKW27881.1"/>
    </source>
</evidence>
<protein>
    <submittedName>
        <fullName evidence="1">Uncharacterized protein</fullName>
    </submittedName>
</protein>